<dbReference type="EMBL" id="JADCNL010000012">
    <property type="protein sequence ID" value="KAG0456968.1"/>
    <property type="molecule type" value="Genomic_DNA"/>
</dbReference>
<dbReference type="OrthoDB" id="1878996at2759"/>
<comment type="caution">
    <text evidence="1">The sequence shown here is derived from an EMBL/GenBank/DDBJ whole genome shotgun (WGS) entry which is preliminary data.</text>
</comment>
<reference evidence="1 2" key="1">
    <citation type="journal article" date="2020" name="Nat. Food">
        <title>A phased Vanilla planifolia genome enables genetic improvement of flavour and production.</title>
        <authorList>
            <person name="Hasing T."/>
            <person name="Tang H."/>
            <person name="Brym M."/>
            <person name="Khazi F."/>
            <person name="Huang T."/>
            <person name="Chambers A.H."/>
        </authorList>
    </citation>
    <scope>NUCLEOTIDE SEQUENCE [LARGE SCALE GENOMIC DNA]</scope>
    <source>
        <tissue evidence="1">Leaf</tissue>
    </source>
</reference>
<proteinExistence type="predicted"/>
<dbReference type="Proteomes" id="UP000636800">
    <property type="component" value="Chromosome 12"/>
</dbReference>
<organism evidence="1 2">
    <name type="scientific">Vanilla planifolia</name>
    <name type="common">Vanilla</name>
    <dbReference type="NCBI Taxonomy" id="51239"/>
    <lineage>
        <taxon>Eukaryota</taxon>
        <taxon>Viridiplantae</taxon>
        <taxon>Streptophyta</taxon>
        <taxon>Embryophyta</taxon>
        <taxon>Tracheophyta</taxon>
        <taxon>Spermatophyta</taxon>
        <taxon>Magnoliopsida</taxon>
        <taxon>Liliopsida</taxon>
        <taxon>Asparagales</taxon>
        <taxon>Orchidaceae</taxon>
        <taxon>Vanilloideae</taxon>
        <taxon>Vanilleae</taxon>
        <taxon>Vanilla</taxon>
    </lineage>
</organism>
<evidence type="ECO:0000313" key="1">
    <source>
        <dbReference type="EMBL" id="KAG0456968.1"/>
    </source>
</evidence>
<accession>A0A835UD83</accession>
<dbReference type="AlphaFoldDB" id="A0A835UD83"/>
<name>A0A835UD83_VANPL</name>
<keyword evidence="2" id="KW-1185">Reference proteome</keyword>
<protein>
    <submittedName>
        <fullName evidence="1">Uncharacterized protein</fullName>
    </submittedName>
</protein>
<gene>
    <name evidence="1" type="ORF">HPP92_022125</name>
</gene>
<sequence length="73" mass="8419">MVACGAVRKLLSLINVDGTSSTKEKALRMLKMHGHSWKQSPCFPYELRANPKLLFLFPYHKKAVYQQLSFNLH</sequence>
<evidence type="ECO:0000313" key="2">
    <source>
        <dbReference type="Proteomes" id="UP000636800"/>
    </source>
</evidence>